<evidence type="ECO:0000313" key="4">
    <source>
        <dbReference type="Proteomes" id="UP000193467"/>
    </source>
</evidence>
<dbReference type="GO" id="GO:0005739">
    <property type="term" value="C:mitochondrion"/>
    <property type="evidence" value="ECO:0007669"/>
    <property type="project" value="InterPro"/>
</dbReference>
<feature type="compositionally biased region" description="Low complexity" evidence="1">
    <location>
        <begin position="26"/>
        <end position="54"/>
    </location>
</feature>
<feature type="compositionally biased region" description="Low complexity" evidence="1">
    <location>
        <begin position="255"/>
        <end position="267"/>
    </location>
</feature>
<dbReference type="InParanoid" id="A0A1Y2EXP6"/>
<feature type="region of interest" description="Disordered" evidence="1">
    <location>
        <begin position="242"/>
        <end position="270"/>
    </location>
</feature>
<dbReference type="OrthoDB" id="2444174at2759"/>
<keyword evidence="4" id="KW-1185">Reference proteome</keyword>
<name>A0A1Y2EXP6_9BASI</name>
<feature type="region of interest" description="Disordered" evidence="1">
    <location>
        <begin position="25"/>
        <end position="132"/>
    </location>
</feature>
<evidence type="ECO:0000313" key="3">
    <source>
        <dbReference type="EMBL" id="ORY76004.1"/>
    </source>
</evidence>
<feature type="compositionally biased region" description="Low complexity" evidence="1">
    <location>
        <begin position="76"/>
        <end position="92"/>
    </location>
</feature>
<dbReference type="InterPro" id="IPR043837">
    <property type="entry name" value="Mtf2-like_C"/>
</dbReference>
<dbReference type="Proteomes" id="UP000193467">
    <property type="component" value="Unassembled WGS sequence"/>
</dbReference>
<evidence type="ECO:0000259" key="2">
    <source>
        <dbReference type="Pfam" id="PF19189"/>
    </source>
</evidence>
<dbReference type="PANTHER" id="PTHR39468">
    <property type="entry name" value="CHROMOSOME 7, WHOLE GENOME SHOTGUN SEQUENCE"/>
    <property type="match status" value="1"/>
</dbReference>
<dbReference type="STRING" id="106004.A0A1Y2EXP6"/>
<proteinExistence type="predicted"/>
<organism evidence="3 4">
    <name type="scientific">Leucosporidium creatinivorum</name>
    <dbReference type="NCBI Taxonomy" id="106004"/>
    <lineage>
        <taxon>Eukaryota</taxon>
        <taxon>Fungi</taxon>
        <taxon>Dikarya</taxon>
        <taxon>Basidiomycota</taxon>
        <taxon>Pucciniomycotina</taxon>
        <taxon>Microbotryomycetes</taxon>
        <taxon>Leucosporidiales</taxon>
        <taxon>Leucosporidium</taxon>
    </lineage>
</organism>
<dbReference type="EMBL" id="MCGR01000036">
    <property type="protein sequence ID" value="ORY76004.1"/>
    <property type="molecule type" value="Genomic_DNA"/>
</dbReference>
<feature type="domain" description="Mtf2-like C-terminal" evidence="2">
    <location>
        <begin position="202"/>
        <end position="381"/>
    </location>
</feature>
<protein>
    <recommendedName>
        <fullName evidence="2">Mtf2-like C-terminal domain-containing protein</fullName>
    </recommendedName>
</protein>
<dbReference type="InterPro" id="IPR040009">
    <property type="entry name" value="Mtf2/C5D6.12-like"/>
</dbReference>
<gene>
    <name evidence="3" type="ORF">BCR35DRAFT_353517</name>
</gene>
<dbReference type="Pfam" id="PF19189">
    <property type="entry name" value="Mtf2"/>
    <property type="match status" value="1"/>
</dbReference>
<feature type="compositionally biased region" description="Basic and acidic residues" evidence="1">
    <location>
        <begin position="494"/>
        <end position="505"/>
    </location>
</feature>
<dbReference type="PANTHER" id="PTHR39468:SF1">
    <property type="entry name" value="MTF2-LIKE C-TERMINAL DOMAIN-CONTAINING PROTEIN"/>
    <property type="match status" value="1"/>
</dbReference>
<reference evidence="3 4" key="1">
    <citation type="submission" date="2016-07" db="EMBL/GenBank/DDBJ databases">
        <title>Pervasive Adenine N6-methylation of Active Genes in Fungi.</title>
        <authorList>
            <consortium name="DOE Joint Genome Institute"/>
            <person name="Mondo S.J."/>
            <person name="Dannebaum R.O."/>
            <person name="Kuo R.C."/>
            <person name="Labutti K."/>
            <person name="Haridas S."/>
            <person name="Kuo A."/>
            <person name="Salamov A."/>
            <person name="Ahrendt S.R."/>
            <person name="Lipzen A."/>
            <person name="Sullivan W."/>
            <person name="Andreopoulos W.B."/>
            <person name="Clum A."/>
            <person name="Lindquist E."/>
            <person name="Daum C."/>
            <person name="Ramamoorthy G.K."/>
            <person name="Gryganskyi A."/>
            <person name="Culley D."/>
            <person name="Magnuson J.K."/>
            <person name="James T.Y."/>
            <person name="O'Malley M.A."/>
            <person name="Stajich J.E."/>
            <person name="Spatafora J.W."/>
            <person name="Visel A."/>
            <person name="Grigoriev I.V."/>
        </authorList>
    </citation>
    <scope>NUCLEOTIDE SEQUENCE [LARGE SCALE GENOMIC DNA]</scope>
    <source>
        <strain evidence="3 4">62-1032</strain>
    </source>
</reference>
<feature type="compositionally biased region" description="Polar residues" evidence="1">
    <location>
        <begin position="388"/>
        <end position="398"/>
    </location>
</feature>
<accession>A0A1Y2EXP6</accession>
<evidence type="ECO:0000256" key="1">
    <source>
        <dbReference type="SAM" id="MobiDB-lite"/>
    </source>
</evidence>
<dbReference type="AlphaFoldDB" id="A0A1Y2EXP6"/>
<comment type="caution">
    <text evidence="3">The sequence shown here is derived from an EMBL/GenBank/DDBJ whole genome shotgun (WGS) entry which is preliminary data.</text>
</comment>
<sequence length="597" mass="66825">MMLRAGRLTALKGCTCTLPLRLASYSTGSSSKNSDESSAPESSTSTKPAATESPLAYTRPQDAYDPLFADLPPAPRSSWASSSSFGSPSPASVLHSARPAPLQPFTHPTTSRSSARAPLQHSQPRQRQKLSPTEAQTFAELLHQILPTQPARSGHEGGLFGRTGQANALAAEKVEQALQRTLAKKGARPRRVKIELSDREVEQLDKMRETMVGFESDLELYRWALVEVFGFPSSETIFPDLTDSTNLAGPPPAPADSSSTDPSTLPLPKGPSSPIYPDLLLILFLLLRDTYRAPHLALHVFTLASSTPYSYVLGCHTALYNEVLRTKWMEGDVESVAAGVEEMRSAGVRMDERTREIVDAIGRAIRVDEERAEARVVVTKAEIKSSLLSTTNDPSADSESVPRPAGLSHKEEELLLKRSRFFGSHQVGAWSKMERVVEENQEETLARQERMLDDRWREIEARREREEDEERNQAERERPNLFFGADSGRRRRRDPYAFDQDRHQPDSFSSFSRRAPAPYSTDSTYDDPSRPLPSTFFPRRRDEVDSPSSPTRSEDGTLLLPKRPSFANPFKIRQKARSREEKARRDKPHPMMAWKQT</sequence>
<feature type="region of interest" description="Disordered" evidence="1">
    <location>
        <begin position="388"/>
        <end position="408"/>
    </location>
</feature>
<feature type="compositionally biased region" description="Polar residues" evidence="1">
    <location>
        <begin position="106"/>
        <end position="132"/>
    </location>
</feature>
<feature type="compositionally biased region" description="Basic and acidic residues" evidence="1">
    <location>
        <begin position="462"/>
        <end position="479"/>
    </location>
</feature>
<feature type="region of interest" description="Disordered" evidence="1">
    <location>
        <begin position="462"/>
        <end position="597"/>
    </location>
</feature>